<reference evidence="7 8" key="1">
    <citation type="journal article" date="2021" name="Environ. Microbiol.">
        <title>Gene family expansions and transcriptome signatures uncover fungal adaptations to wood decay.</title>
        <authorList>
            <person name="Hage H."/>
            <person name="Miyauchi S."/>
            <person name="Viragh M."/>
            <person name="Drula E."/>
            <person name="Min B."/>
            <person name="Chaduli D."/>
            <person name="Navarro D."/>
            <person name="Favel A."/>
            <person name="Norest M."/>
            <person name="Lesage-Meessen L."/>
            <person name="Balint B."/>
            <person name="Merenyi Z."/>
            <person name="de Eugenio L."/>
            <person name="Morin E."/>
            <person name="Martinez A.T."/>
            <person name="Baldrian P."/>
            <person name="Stursova M."/>
            <person name="Martinez M.J."/>
            <person name="Novotny C."/>
            <person name="Magnuson J.K."/>
            <person name="Spatafora J.W."/>
            <person name="Maurice S."/>
            <person name="Pangilinan J."/>
            <person name="Andreopoulos W."/>
            <person name="LaButti K."/>
            <person name="Hundley H."/>
            <person name="Na H."/>
            <person name="Kuo A."/>
            <person name="Barry K."/>
            <person name="Lipzen A."/>
            <person name="Henrissat B."/>
            <person name="Riley R."/>
            <person name="Ahrendt S."/>
            <person name="Nagy L.G."/>
            <person name="Grigoriev I.V."/>
            <person name="Martin F."/>
            <person name="Rosso M.N."/>
        </authorList>
    </citation>
    <scope>NUCLEOTIDE SEQUENCE [LARGE SCALE GENOMIC DNA]</scope>
    <source>
        <strain evidence="7 8">CIRM-BRFM 1785</strain>
    </source>
</reference>
<evidence type="ECO:0000313" key="7">
    <source>
        <dbReference type="EMBL" id="KAH9835445.1"/>
    </source>
</evidence>
<dbReference type="GeneID" id="72006486"/>
<keyword evidence="8" id="KW-1185">Reference proteome</keyword>
<feature type="compositionally biased region" description="Basic and acidic residues" evidence="5">
    <location>
        <begin position="514"/>
        <end position="532"/>
    </location>
</feature>
<dbReference type="CDD" id="cd11387">
    <property type="entry name" value="bHLHzip_USF_MITF"/>
    <property type="match status" value="1"/>
</dbReference>
<feature type="region of interest" description="Disordered" evidence="5">
    <location>
        <begin position="513"/>
        <end position="535"/>
    </location>
</feature>
<name>A0ABQ8KD81_9APHY</name>
<feature type="compositionally biased region" description="Polar residues" evidence="5">
    <location>
        <begin position="252"/>
        <end position="267"/>
    </location>
</feature>
<dbReference type="InterPro" id="IPR051732">
    <property type="entry name" value="USF"/>
</dbReference>
<comment type="subcellular location">
    <subcellularLocation>
        <location evidence="1">Nucleus</location>
    </subcellularLocation>
</comment>
<accession>A0ABQ8KD81</accession>
<feature type="compositionally biased region" description="Acidic residues" evidence="5">
    <location>
        <begin position="636"/>
        <end position="657"/>
    </location>
</feature>
<dbReference type="SUPFAM" id="SSF47459">
    <property type="entry name" value="HLH, helix-loop-helix DNA-binding domain"/>
    <property type="match status" value="1"/>
</dbReference>
<evidence type="ECO:0000256" key="5">
    <source>
        <dbReference type="SAM" id="MobiDB-lite"/>
    </source>
</evidence>
<comment type="caution">
    <text evidence="7">The sequence shown here is derived from an EMBL/GenBank/DDBJ whole genome shotgun (WGS) entry which is preliminary data.</text>
</comment>
<organism evidence="7 8">
    <name type="scientific">Rhodofomes roseus</name>
    <dbReference type="NCBI Taxonomy" id="34475"/>
    <lineage>
        <taxon>Eukaryota</taxon>
        <taxon>Fungi</taxon>
        <taxon>Dikarya</taxon>
        <taxon>Basidiomycota</taxon>
        <taxon>Agaricomycotina</taxon>
        <taxon>Agaricomycetes</taxon>
        <taxon>Polyporales</taxon>
        <taxon>Rhodofomes</taxon>
    </lineage>
</organism>
<keyword evidence="3" id="KW-0804">Transcription</keyword>
<keyword evidence="4" id="KW-0539">Nucleus</keyword>
<dbReference type="Pfam" id="PF00010">
    <property type="entry name" value="HLH"/>
    <property type="match status" value="1"/>
</dbReference>
<feature type="compositionally biased region" description="Basic residues" evidence="5">
    <location>
        <begin position="617"/>
        <end position="629"/>
    </location>
</feature>
<feature type="compositionally biased region" description="Polar residues" evidence="5">
    <location>
        <begin position="196"/>
        <end position="205"/>
    </location>
</feature>
<feature type="region of interest" description="Disordered" evidence="5">
    <location>
        <begin position="606"/>
        <end position="709"/>
    </location>
</feature>
<evidence type="ECO:0000256" key="4">
    <source>
        <dbReference type="ARBA" id="ARBA00023242"/>
    </source>
</evidence>
<feature type="compositionally biased region" description="Pro residues" evidence="5">
    <location>
        <begin position="24"/>
        <end position="35"/>
    </location>
</feature>
<evidence type="ECO:0000259" key="6">
    <source>
        <dbReference type="PROSITE" id="PS50888"/>
    </source>
</evidence>
<proteinExistence type="predicted"/>
<feature type="compositionally biased region" description="Low complexity" evidence="5">
    <location>
        <begin position="36"/>
        <end position="47"/>
    </location>
</feature>
<evidence type="ECO:0000256" key="1">
    <source>
        <dbReference type="ARBA" id="ARBA00004123"/>
    </source>
</evidence>
<feature type="compositionally biased region" description="Low complexity" evidence="5">
    <location>
        <begin position="273"/>
        <end position="285"/>
    </location>
</feature>
<dbReference type="PROSITE" id="PS50888">
    <property type="entry name" value="BHLH"/>
    <property type="match status" value="1"/>
</dbReference>
<evidence type="ECO:0000313" key="8">
    <source>
        <dbReference type="Proteomes" id="UP000814176"/>
    </source>
</evidence>
<feature type="compositionally biased region" description="Polar residues" evidence="5">
    <location>
        <begin position="87"/>
        <end position="107"/>
    </location>
</feature>
<keyword evidence="2" id="KW-0805">Transcription regulation</keyword>
<feature type="compositionally biased region" description="Acidic residues" evidence="5">
    <location>
        <begin position="667"/>
        <end position="678"/>
    </location>
</feature>
<dbReference type="Gene3D" id="4.10.280.10">
    <property type="entry name" value="Helix-loop-helix DNA-binding domain"/>
    <property type="match status" value="1"/>
</dbReference>
<dbReference type="InterPro" id="IPR011598">
    <property type="entry name" value="bHLH_dom"/>
</dbReference>
<feature type="compositionally biased region" description="Low complexity" evidence="5">
    <location>
        <begin position="219"/>
        <end position="234"/>
    </location>
</feature>
<feature type="compositionally biased region" description="Basic and acidic residues" evidence="5">
    <location>
        <begin position="443"/>
        <end position="452"/>
    </location>
</feature>
<dbReference type="PANTHER" id="PTHR46117:SF3">
    <property type="entry name" value="FI24210P1"/>
    <property type="match status" value="1"/>
</dbReference>
<protein>
    <submittedName>
        <fullName evidence="7">HLH-domain-containing protein</fullName>
    </submittedName>
</protein>
<feature type="region of interest" description="Disordered" evidence="5">
    <location>
        <begin position="83"/>
        <end position="328"/>
    </location>
</feature>
<evidence type="ECO:0000256" key="2">
    <source>
        <dbReference type="ARBA" id="ARBA00023015"/>
    </source>
</evidence>
<feature type="compositionally biased region" description="Low complexity" evidence="5">
    <location>
        <begin position="136"/>
        <end position="164"/>
    </location>
</feature>
<feature type="domain" description="BHLH" evidence="6">
    <location>
        <begin position="439"/>
        <end position="557"/>
    </location>
</feature>
<dbReference type="SMART" id="SM00353">
    <property type="entry name" value="HLH"/>
    <property type="match status" value="1"/>
</dbReference>
<dbReference type="InterPro" id="IPR036638">
    <property type="entry name" value="HLH_DNA-bd_sf"/>
</dbReference>
<dbReference type="PANTHER" id="PTHR46117">
    <property type="entry name" value="FI24210P1"/>
    <property type="match status" value="1"/>
</dbReference>
<dbReference type="EMBL" id="JADCUA010000013">
    <property type="protein sequence ID" value="KAH9835445.1"/>
    <property type="molecule type" value="Genomic_DNA"/>
</dbReference>
<dbReference type="Proteomes" id="UP000814176">
    <property type="component" value="Unassembled WGS sequence"/>
</dbReference>
<evidence type="ECO:0000256" key="3">
    <source>
        <dbReference type="ARBA" id="ARBA00023163"/>
    </source>
</evidence>
<feature type="compositionally biased region" description="Basic and acidic residues" evidence="5">
    <location>
        <begin position="679"/>
        <end position="702"/>
    </location>
</feature>
<feature type="region of interest" description="Disordered" evidence="5">
    <location>
        <begin position="16"/>
        <end position="49"/>
    </location>
</feature>
<feature type="region of interest" description="Disordered" evidence="5">
    <location>
        <begin position="432"/>
        <end position="452"/>
    </location>
</feature>
<sequence length="709" mass="74542">MSSAFFPSYKPQVLSRQEGFHLPSPAPSHNPPSPPSSNGTPSNAAANFDPNNLFLPPFLSIPDPFRKFPASADTAAGMDFTDELASLINSEHQSSERSTQNGASHNGNPYEEYRPPTHNIFDISAPTSHHHHSAHSHSQSFHPQSPFSLGSSNNPNGNNNQQQQAPEFAHGNFNSTLPALGSSMRYEPPPAPHSPFSLSHSQHSQGLAHPLGTPGAEPSSVSSFSSHLSSLSFSTAGNTPGQGDLLGHPGGQRQTPSPVSVASPTEFSRSRSRSTTRQSQSAQQQGEPPSTNGGPARRTRAKRGSVSSVSPPPLHRGHTQPLIIPGNNIGGMGGVNGMNGRGPASPLGLHGSGWFVPGGQGEFSLPTPDSVHGGFSAFTGASSLPANGLGVSPKDVSSAAGALGKSLNLPGLAGAGGESPPGADLATKQALIASEKRRRRRESHNAVERRRRDNINEKISELATLIPECLLDPNATMTMPASLSASSDDLLFGGAPGPSASAAAVNGANLDAAGAKKEEKDGSAERDDKDGQDGNAAAVKANKGMILKKSVEYIRYLQQLVSAQASRNRELEQQLQSFRSSSVPSSDLDDGALVLHEEVAEDFTLFGSPSPAAHSAPAHRHANGKRKKFSRGELASVEEMDMDDDADVDMQDGDGEETEKSSPSAMGEEEDEGEGEREEELRGRKGRDGRPAGLKERVKLEENGEMETS</sequence>
<gene>
    <name evidence="7" type="ORF">C8Q71DRAFT_797579</name>
</gene>
<dbReference type="RefSeq" id="XP_047777878.1">
    <property type="nucleotide sequence ID" value="XM_047925754.1"/>
</dbReference>